<proteinExistence type="predicted"/>
<dbReference type="PANTHER" id="PTHR38377">
    <property type="entry name" value="THREONINE-TRNA LIGASE 2"/>
    <property type="match status" value="1"/>
</dbReference>
<evidence type="ECO:0000313" key="3">
    <source>
        <dbReference type="Proteomes" id="UP000323000"/>
    </source>
</evidence>
<comment type="caution">
    <text evidence="2">The sequence shown here is derived from an EMBL/GenBank/DDBJ whole genome shotgun (WGS) entry which is preliminary data.</text>
</comment>
<feature type="coiled-coil region" evidence="1">
    <location>
        <begin position="40"/>
        <end position="99"/>
    </location>
</feature>
<organism evidence="2 3">
    <name type="scientific">Acer yangbiense</name>
    <dbReference type="NCBI Taxonomy" id="1000413"/>
    <lineage>
        <taxon>Eukaryota</taxon>
        <taxon>Viridiplantae</taxon>
        <taxon>Streptophyta</taxon>
        <taxon>Embryophyta</taxon>
        <taxon>Tracheophyta</taxon>
        <taxon>Spermatophyta</taxon>
        <taxon>Magnoliopsida</taxon>
        <taxon>eudicotyledons</taxon>
        <taxon>Gunneridae</taxon>
        <taxon>Pentapetalae</taxon>
        <taxon>rosids</taxon>
        <taxon>malvids</taxon>
        <taxon>Sapindales</taxon>
        <taxon>Sapindaceae</taxon>
        <taxon>Hippocastanoideae</taxon>
        <taxon>Acereae</taxon>
        <taxon>Acer</taxon>
    </lineage>
</organism>
<sequence length="124" mass="13844">MAVSVRALECEGLGLKTMAEETDKPNDTQQTFLNPFFQRAAAAEDRLAKLEAALASKKGTRDSSDEELRKTISELQSKLEDANAEVVVERKKAEKLAVENERLKYRVKHLIRAVEAANLKLQST</sequence>
<accession>A0A5C7ILW4</accession>
<keyword evidence="1" id="KW-0175">Coiled coil</keyword>
<dbReference type="EMBL" id="VAHF01000002">
    <property type="protein sequence ID" value="TXG70293.1"/>
    <property type="molecule type" value="Genomic_DNA"/>
</dbReference>
<gene>
    <name evidence="2" type="ORF">EZV62_005228</name>
</gene>
<dbReference type="PANTHER" id="PTHR38377:SF1">
    <property type="entry name" value="THREONINE-TRNA LIGASE 2"/>
    <property type="match status" value="1"/>
</dbReference>
<dbReference type="Proteomes" id="UP000323000">
    <property type="component" value="Chromosome 2"/>
</dbReference>
<reference evidence="3" key="1">
    <citation type="journal article" date="2019" name="Gigascience">
        <title>De novo genome assembly of the endangered Acer yangbiense, a plant species with extremely small populations endemic to Yunnan Province, China.</title>
        <authorList>
            <person name="Yang J."/>
            <person name="Wariss H.M."/>
            <person name="Tao L."/>
            <person name="Zhang R."/>
            <person name="Yun Q."/>
            <person name="Hollingsworth P."/>
            <person name="Dao Z."/>
            <person name="Luo G."/>
            <person name="Guo H."/>
            <person name="Ma Y."/>
            <person name="Sun W."/>
        </authorList>
    </citation>
    <scope>NUCLEOTIDE SEQUENCE [LARGE SCALE GENOMIC DNA]</scope>
    <source>
        <strain evidence="3">cv. Malutang</strain>
    </source>
</reference>
<protein>
    <submittedName>
        <fullName evidence="2">Uncharacterized protein</fullName>
    </submittedName>
</protein>
<dbReference type="OrthoDB" id="2405052at2759"/>
<dbReference type="AlphaFoldDB" id="A0A5C7ILW4"/>
<name>A0A5C7ILW4_9ROSI</name>
<evidence type="ECO:0000256" key="1">
    <source>
        <dbReference type="SAM" id="Coils"/>
    </source>
</evidence>
<keyword evidence="3" id="KW-1185">Reference proteome</keyword>
<evidence type="ECO:0000313" key="2">
    <source>
        <dbReference type="EMBL" id="TXG70293.1"/>
    </source>
</evidence>